<dbReference type="InterPro" id="IPR006140">
    <property type="entry name" value="D-isomer_DH_NAD-bd"/>
</dbReference>
<dbReference type="InterPro" id="IPR036291">
    <property type="entry name" value="NAD(P)-bd_dom_sf"/>
</dbReference>
<dbReference type="GO" id="GO:0016616">
    <property type="term" value="F:oxidoreductase activity, acting on the CH-OH group of donors, NAD or NADP as acceptor"/>
    <property type="evidence" value="ECO:0007669"/>
    <property type="project" value="InterPro"/>
</dbReference>
<sequence length="328" mass="37338">MKILISDYRASMMPSHDYEIQVLRKGLPDAEIEVYEYSDEKRAEFYEKLQNTNALLTAFIRMDREALEHAPNLQVISINATGYDCVDLPEATKRSIGVCPVGEYCTWDVAEHTIALMLALNKNLKEYTYDIEKKHVWEYSISNIPTRISNQTLGIFGFGKIGKAVAKMARGLGMQVIAMDIADKKEEAEKLGVEMVTAEEIYERADVISNHMNLGAGNRDYFTIREFRRMKRHPIFLNMARGVSINEEDLAQALDEGILRGAGLDVLSDETPKLEGHPLVNRRNLIITPHAAFFSKEAFEDMQRISCENIVHFVKGEKENVFRLVNEV</sequence>
<dbReference type="PANTHER" id="PTHR43761:SF1">
    <property type="entry name" value="D-ISOMER SPECIFIC 2-HYDROXYACID DEHYDROGENASE CATALYTIC DOMAIN-CONTAINING PROTEIN-RELATED"/>
    <property type="match status" value="1"/>
</dbReference>
<comment type="caution">
    <text evidence="7">The sequence shown here is derived from an EMBL/GenBank/DDBJ whole genome shotgun (WGS) entry which is preliminary data.</text>
</comment>
<dbReference type="Gene3D" id="3.40.50.720">
    <property type="entry name" value="NAD(P)-binding Rossmann-like Domain"/>
    <property type="match status" value="2"/>
</dbReference>
<evidence type="ECO:0000256" key="1">
    <source>
        <dbReference type="ARBA" id="ARBA00005854"/>
    </source>
</evidence>
<dbReference type="Proteomes" id="UP000274920">
    <property type="component" value="Unassembled WGS sequence"/>
</dbReference>
<reference evidence="7" key="1">
    <citation type="submission" date="2018-10" db="EMBL/GenBank/DDBJ databases">
        <title>Schaedlerella arabinophila gen. nov. sp. nov., isolated from the mouse intestinal tract and comparative analysis with the genome of the closely related altered Schaedler flora strain ASF502.</title>
        <authorList>
            <person name="Miyake S."/>
            <person name="Soh M."/>
            <person name="Seedorf H."/>
        </authorList>
    </citation>
    <scope>NUCLEOTIDE SEQUENCE [LARGE SCALE GENOMIC DNA]</scope>
    <source>
        <strain evidence="7">DSM 106076</strain>
    </source>
</reference>
<feature type="domain" description="D-isomer specific 2-hydroxyacid dehydrogenase catalytic" evidence="5">
    <location>
        <begin position="15"/>
        <end position="318"/>
    </location>
</feature>
<dbReference type="InterPro" id="IPR006139">
    <property type="entry name" value="D-isomer_2_OHA_DH_cat_dom"/>
</dbReference>
<dbReference type="GO" id="GO:0051287">
    <property type="term" value="F:NAD binding"/>
    <property type="evidence" value="ECO:0007669"/>
    <property type="project" value="InterPro"/>
</dbReference>
<dbReference type="Pfam" id="PF00389">
    <property type="entry name" value="2-Hacid_dh"/>
    <property type="match status" value="1"/>
</dbReference>
<dbReference type="Pfam" id="PF02826">
    <property type="entry name" value="2-Hacid_dh_C"/>
    <property type="match status" value="1"/>
</dbReference>
<dbReference type="SUPFAM" id="SSF51735">
    <property type="entry name" value="NAD(P)-binding Rossmann-fold domains"/>
    <property type="match status" value="1"/>
</dbReference>
<evidence type="ECO:0000259" key="6">
    <source>
        <dbReference type="Pfam" id="PF02826"/>
    </source>
</evidence>
<dbReference type="PANTHER" id="PTHR43761">
    <property type="entry name" value="D-ISOMER SPECIFIC 2-HYDROXYACID DEHYDROGENASE FAMILY PROTEIN (AFU_ORTHOLOGUE AFUA_1G13630)"/>
    <property type="match status" value="1"/>
</dbReference>
<feature type="domain" description="D-isomer specific 2-hydroxyacid dehydrogenase NAD-binding" evidence="6">
    <location>
        <begin position="114"/>
        <end position="292"/>
    </location>
</feature>
<proteinExistence type="inferred from homology"/>
<evidence type="ECO:0000256" key="2">
    <source>
        <dbReference type="ARBA" id="ARBA00023002"/>
    </source>
</evidence>
<evidence type="ECO:0000259" key="5">
    <source>
        <dbReference type="Pfam" id="PF00389"/>
    </source>
</evidence>
<dbReference type="EMBL" id="RHJS01000002">
    <property type="protein sequence ID" value="RRK31304.1"/>
    <property type="molecule type" value="Genomic_DNA"/>
</dbReference>
<comment type="similarity">
    <text evidence="1 4">Belongs to the D-isomer specific 2-hydroxyacid dehydrogenase family.</text>
</comment>
<keyword evidence="8" id="KW-1185">Reference proteome</keyword>
<dbReference type="SUPFAM" id="SSF52283">
    <property type="entry name" value="Formate/glycerate dehydrogenase catalytic domain-like"/>
    <property type="match status" value="1"/>
</dbReference>
<keyword evidence="2 4" id="KW-0560">Oxidoreductase</keyword>
<dbReference type="InterPro" id="IPR050418">
    <property type="entry name" value="D-iso_2-hydroxyacid_DH_PdxB"/>
</dbReference>
<protein>
    <submittedName>
        <fullName evidence="7">C-terminal binding protein</fullName>
    </submittedName>
</protein>
<dbReference type="RefSeq" id="WP_125127000.1">
    <property type="nucleotide sequence ID" value="NZ_RHJS01000002.1"/>
</dbReference>
<name>A0A3R8LDX3_9FIRM</name>
<gene>
    <name evidence="7" type="ORF">EBB54_07960</name>
</gene>
<evidence type="ECO:0000313" key="7">
    <source>
        <dbReference type="EMBL" id="RRK31304.1"/>
    </source>
</evidence>
<organism evidence="7 8">
    <name type="scientific">Schaedlerella arabinosiphila</name>
    <dbReference type="NCBI Taxonomy" id="2044587"/>
    <lineage>
        <taxon>Bacteria</taxon>
        <taxon>Bacillati</taxon>
        <taxon>Bacillota</taxon>
        <taxon>Clostridia</taxon>
        <taxon>Lachnospirales</taxon>
        <taxon>Lachnospiraceae</taxon>
        <taxon>Schaedlerella</taxon>
    </lineage>
</organism>
<evidence type="ECO:0000313" key="8">
    <source>
        <dbReference type="Proteomes" id="UP000274920"/>
    </source>
</evidence>
<evidence type="ECO:0000256" key="4">
    <source>
        <dbReference type="RuleBase" id="RU003719"/>
    </source>
</evidence>
<accession>A0A3R8LDX3</accession>
<dbReference type="AlphaFoldDB" id="A0A3R8LDX3"/>
<keyword evidence="3" id="KW-0520">NAD</keyword>
<evidence type="ECO:0000256" key="3">
    <source>
        <dbReference type="ARBA" id="ARBA00023027"/>
    </source>
</evidence>